<dbReference type="RefSeq" id="WP_067583834.1">
    <property type="nucleotide sequence ID" value="NZ_FOWC01000001.1"/>
</dbReference>
<dbReference type="EMBL" id="JAAGNC010000207">
    <property type="protein sequence ID" value="NEC62196.1"/>
    <property type="molecule type" value="Genomic_DNA"/>
</dbReference>
<keyword evidence="4" id="KW-1185">Reference proteome</keyword>
<sequence>MAVDAAVPHFAGSWLTVRDQAQLVAVGSGFSPAGPRFSSISGEECGVDFTAPLRRSPVWQMPRPETAHEDLRKF</sequence>
<dbReference type="Proteomes" id="UP000199137">
    <property type="component" value="Unassembled WGS sequence"/>
</dbReference>
<evidence type="ECO:0000313" key="1">
    <source>
        <dbReference type="EMBL" id="NEC62196.1"/>
    </source>
</evidence>
<reference evidence="1 4" key="2">
    <citation type="submission" date="2020-01" db="EMBL/GenBank/DDBJ databases">
        <title>Insect and environment-associated Actinomycetes.</title>
        <authorList>
            <person name="Currrie C."/>
            <person name="Chevrette M."/>
            <person name="Carlson C."/>
            <person name="Stubbendieck R."/>
            <person name="Wendt-Pienkowski E."/>
        </authorList>
    </citation>
    <scope>NUCLEOTIDE SEQUENCE [LARGE SCALE GENOMIC DNA]</scope>
    <source>
        <strain evidence="1 4">SID8386</strain>
    </source>
</reference>
<accession>A0A1I5EE47</accession>
<dbReference type="AlphaFoldDB" id="A0A1I5EE47"/>
<evidence type="ECO:0000313" key="2">
    <source>
        <dbReference type="EMBL" id="SFO09623.1"/>
    </source>
</evidence>
<dbReference type="EMBL" id="FOWC01000001">
    <property type="protein sequence ID" value="SFO09623.1"/>
    <property type="molecule type" value="Genomic_DNA"/>
</dbReference>
<evidence type="ECO:0000313" key="3">
    <source>
        <dbReference type="Proteomes" id="UP000199137"/>
    </source>
</evidence>
<proteinExistence type="predicted"/>
<organism evidence="2 3">
    <name type="scientific">Amycolatopsis rubida</name>
    <dbReference type="NCBI Taxonomy" id="112413"/>
    <lineage>
        <taxon>Bacteria</taxon>
        <taxon>Bacillati</taxon>
        <taxon>Actinomycetota</taxon>
        <taxon>Actinomycetes</taxon>
        <taxon>Pseudonocardiales</taxon>
        <taxon>Pseudonocardiaceae</taxon>
        <taxon>Amycolatopsis</taxon>
    </lineage>
</organism>
<dbReference type="OrthoDB" id="3784587at2"/>
<gene>
    <name evidence="1" type="ORF">G3I59_43005</name>
    <name evidence="2" type="ORF">SAMN05421854_101604</name>
</gene>
<dbReference type="Proteomes" id="UP000470404">
    <property type="component" value="Unassembled WGS sequence"/>
</dbReference>
<reference evidence="2 3" key="1">
    <citation type="submission" date="2016-10" db="EMBL/GenBank/DDBJ databases">
        <authorList>
            <person name="de Groot N.N."/>
        </authorList>
    </citation>
    <scope>NUCLEOTIDE SEQUENCE [LARGE SCALE GENOMIC DNA]</scope>
    <source>
        <strain evidence="2 3">DSM 44637</strain>
    </source>
</reference>
<protein>
    <submittedName>
        <fullName evidence="2">Uncharacterized protein</fullName>
    </submittedName>
</protein>
<dbReference type="STRING" id="112413.SAMN05421854_101604"/>
<evidence type="ECO:0000313" key="4">
    <source>
        <dbReference type="Proteomes" id="UP000470404"/>
    </source>
</evidence>
<name>A0A1I5EE47_9PSEU</name>